<evidence type="ECO:0000313" key="10">
    <source>
        <dbReference type="RefSeq" id="XP_048137958.1"/>
    </source>
</evidence>
<evidence type="ECO:0000256" key="5">
    <source>
        <dbReference type="ARBA" id="ARBA00023043"/>
    </source>
</evidence>
<keyword evidence="4 7" id="KW-1133">Transmembrane helix</keyword>
<keyword evidence="2 7" id="KW-0812">Transmembrane</keyword>
<dbReference type="PANTHER" id="PTHR24186:SF46">
    <property type="entry name" value="PROTEIN ACCELERATED CELL DEATH 6-LIKE"/>
    <property type="match status" value="1"/>
</dbReference>
<feature type="transmembrane region" description="Helical" evidence="7">
    <location>
        <begin position="116"/>
        <end position="141"/>
    </location>
</feature>
<proteinExistence type="predicted"/>
<feature type="transmembrane region" description="Helical" evidence="7">
    <location>
        <begin position="84"/>
        <end position="110"/>
    </location>
</feature>
<reference evidence="10" key="1">
    <citation type="submission" date="2025-08" db="UniProtKB">
        <authorList>
            <consortium name="RefSeq"/>
        </authorList>
    </citation>
    <scope>IDENTIFICATION</scope>
    <source>
        <tissue evidence="10">Leaf</tissue>
    </source>
</reference>
<feature type="domain" description="PGG" evidence="8">
    <location>
        <begin position="1"/>
        <end position="109"/>
    </location>
</feature>
<dbReference type="GeneID" id="125315890"/>
<keyword evidence="5" id="KW-0040">ANK repeat</keyword>
<sequence length="190" mass="21113">MKDQVNTRLLVATVVATVTLAAGFTFPGGYNASPDQYPETATILHHRVFQLFVIFDMLAMYSSILAVVVLLWGHSSDFYIAEQAYITAGPLLMMALTGMSVAFLAGVSVAVSKLSWLAFLLLCIAVFFLVTVVMVLGALIFPFSKTAMCIVSLYYLVEALPEYAIRHFRYKNKPGFWQSLFDVSLPINYR</sequence>
<evidence type="ECO:0000256" key="6">
    <source>
        <dbReference type="ARBA" id="ARBA00023136"/>
    </source>
</evidence>
<evidence type="ECO:0000259" key="8">
    <source>
        <dbReference type="Pfam" id="PF13962"/>
    </source>
</evidence>
<organism evidence="9 10">
    <name type="scientific">Rhodamnia argentea</name>
    <dbReference type="NCBI Taxonomy" id="178133"/>
    <lineage>
        <taxon>Eukaryota</taxon>
        <taxon>Viridiplantae</taxon>
        <taxon>Streptophyta</taxon>
        <taxon>Embryophyta</taxon>
        <taxon>Tracheophyta</taxon>
        <taxon>Spermatophyta</taxon>
        <taxon>Magnoliopsida</taxon>
        <taxon>eudicotyledons</taxon>
        <taxon>Gunneridae</taxon>
        <taxon>Pentapetalae</taxon>
        <taxon>rosids</taxon>
        <taxon>malvids</taxon>
        <taxon>Myrtales</taxon>
        <taxon>Myrtaceae</taxon>
        <taxon>Myrtoideae</taxon>
        <taxon>Myrteae</taxon>
        <taxon>Australasian group</taxon>
        <taxon>Rhodamnia</taxon>
    </lineage>
</organism>
<evidence type="ECO:0000256" key="4">
    <source>
        <dbReference type="ARBA" id="ARBA00022989"/>
    </source>
</evidence>
<gene>
    <name evidence="10" type="primary">LOC125315890</name>
</gene>
<evidence type="ECO:0000256" key="7">
    <source>
        <dbReference type="SAM" id="Phobius"/>
    </source>
</evidence>
<keyword evidence="6 7" id="KW-0472">Membrane</keyword>
<dbReference type="Proteomes" id="UP000827889">
    <property type="component" value="Chromosome 7"/>
</dbReference>
<evidence type="ECO:0000313" key="9">
    <source>
        <dbReference type="Proteomes" id="UP000827889"/>
    </source>
</evidence>
<feature type="transmembrane region" description="Helical" evidence="7">
    <location>
        <begin position="49"/>
        <end position="72"/>
    </location>
</feature>
<evidence type="ECO:0000256" key="2">
    <source>
        <dbReference type="ARBA" id="ARBA00022692"/>
    </source>
</evidence>
<dbReference type="PANTHER" id="PTHR24186">
    <property type="entry name" value="PROTEIN PHOSPHATASE 1 REGULATORY SUBUNIT"/>
    <property type="match status" value="1"/>
</dbReference>
<evidence type="ECO:0000256" key="1">
    <source>
        <dbReference type="ARBA" id="ARBA00004141"/>
    </source>
</evidence>
<keyword evidence="9" id="KW-1185">Reference proteome</keyword>
<dbReference type="InterPro" id="IPR026961">
    <property type="entry name" value="PGG_dom"/>
</dbReference>
<keyword evidence="3" id="KW-0677">Repeat</keyword>
<protein>
    <submittedName>
        <fullName evidence="10">Protein ACCELERATED CELL DEATH 6-like</fullName>
    </submittedName>
</protein>
<accession>A0ABM3HMY8</accession>
<dbReference type="RefSeq" id="XP_048137958.1">
    <property type="nucleotide sequence ID" value="XM_048282001.1"/>
</dbReference>
<evidence type="ECO:0000256" key="3">
    <source>
        <dbReference type="ARBA" id="ARBA00022737"/>
    </source>
</evidence>
<comment type="subcellular location">
    <subcellularLocation>
        <location evidence="1">Membrane</location>
        <topology evidence="1">Multi-pass membrane protein</topology>
    </subcellularLocation>
</comment>
<name>A0ABM3HMY8_9MYRT</name>
<dbReference type="Pfam" id="PF13962">
    <property type="entry name" value="PGG"/>
    <property type="match status" value="1"/>
</dbReference>